<gene>
    <name evidence="1" type="ORF">CH338_25435</name>
</gene>
<proteinExistence type="predicted"/>
<protein>
    <submittedName>
        <fullName evidence="1">Uncharacterized protein</fullName>
    </submittedName>
</protein>
<dbReference type="AlphaFoldDB" id="A0A327K8N7"/>
<accession>A0A327K8N7</accession>
<dbReference type="Proteomes" id="UP000248863">
    <property type="component" value="Unassembled WGS sequence"/>
</dbReference>
<keyword evidence="2" id="KW-1185">Reference proteome</keyword>
<sequence>MAMISGVFFAMIVATLTIEQTFDSPLRRLLSVPPVEREVSHVGSIRLGPGHDGRCPQYVFDNDTGWIVPSGRVSCDLFEQPPARFGANGTDRMDTIRDGFRRR</sequence>
<evidence type="ECO:0000313" key="2">
    <source>
        <dbReference type="Proteomes" id="UP000248863"/>
    </source>
</evidence>
<reference evidence="1 2" key="1">
    <citation type="submission" date="2017-07" db="EMBL/GenBank/DDBJ databases">
        <title>Draft Genome Sequences of Select Purple Nonsulfur Bacteria.</title>
        <authorList>
            <person name="Lasarre B."/>
            <person name="Mckinlay J.B."/>
        </authorList>
    </citation>
    <scope>NUCLEOTIDE SEQUENCE [LARGE SCALE GENOMIC DNA]</scope>
    <source>
        <strain evidence="1 2">DSM 11907</strain>
    </source>
</reference>
<name>A0A327K8N7_9BRAD</name>
<evidence type="ECO:0000313" key="1">
    <source>
        <dbReference type="EMBL" id="RAI31678.1"/>
    </source>
</evidence>
<comment type="caution">
    <text evidence="1">The sequence shown here is derived from an EMBL/GenBank/DDBJ whole genome shotgun (WGS) entry which is preliminary data.</text>
</comment>
<organism evidence="1 2">
    <name type="scientific">Rhodoplanes elegans</name>
    <dbReference type="NCBI Taxonomy" id="29408"/>
    <lineage>
        <taxon>Bacteria</taxon>
        <taxon>Pseudomonadati</taxon>
        <taxon>Pseudomonadota</taxon>
        <taxon>Alphaproteobacteria</taxon>
        <taxon>Hyphomicrobiales</taxon>
        <taxon>Nitrobacteraceae</taxon>
        <taxon>Rhodoplanes</taxon>
    </lineage>
</organism>
<dbReference type="EMBL" id="NPEU01000482">
    <property type="protein sequence ID" value="RAI31678.1"/>
    <property type="molecule type" value="Genomic_DNA"/>
</dbReference>